<evidence type="ECO:0008006" key="3">
    <source>
        <dbReference type="Google" id="ProtNLM"/>
    </source>
</evidence>
<comment type="caution">
    <text evidence="1">The sequence shown here is derived from an EMBL/GenBank/DDBJ whole genome shotgun (WGS) entry which is preliminary data.</text>
</comment>
<dbReference type="Proteomes" id="UP000004465">
    <property type="component" value="Unassembled WGS sequence"/>
</dbReference>
<dbReference type="HOGENOM" id="CLU_2436414_0_0_9"/>
<dbReference type="AlphaFoldDB" id="K1LIJ4"/>
<evidence type="ECO:0000313" key="1">
    <source>
        <dbReference type="EMBL" id="EKB54466.1"/>
    </source>
</evidence>
<dbReference type="EMBL" id="AGZD01000007">
    <property type="protein sequence ID" value="EKB54466.1"/>
    <property type="molecule type" value="Genomic_DNA"/>
</dbReference>
<evidence type="ECO:0000313" key="2">
    <source>
        <dbReference type="Proteomes" id="UP000004465"/>
    </source>
</evidence>
<dbReference type="STRING" id="883111.HMPREF9706_00656"/>
<dbReference type="RefSeq" id="WP_006907975.1">
    <property type="nucleotide sequence ID" value="NZ_JH932292.1"/>
</dbReference>
<dbReference type="SUPFAM" id="SSF68912">
    <property type="entry name" value="Rho N-terminal domain-like"/>
    <property type="match status" value="1"/>
</dbReference>
<sequence length="90" mass="10413">MIVTKEFIDQYDEHHYRVGDEFPHADSVVETFKTERINLLKSGGYIDQATAMEEVDLTKDEIKERLDEQGVKYKSNASKDELVALMNSEE</sequence>
<dbReference type="PATRIC" id="fig|883111.3.peg.660"/>
<name>K1LIJ4_9LACT</name>
<protein>
    <recommendedName>
        <fullName evidence="3">HeH/LEM domain-containing protein</fullName>
    </recommendedName>
</protein>
<dbReference type="InterPro" id="IPR036361">
    <property type="entry name" value="SAP_dom_sf"/>
</dbReference>
<proteinExistence type="predicted"/>
<gene>
    <name evidence="1" type="ORF">HMPREF9706_00656</name>
</gene>
<organism evidence="1 2">
    <name type="scientific">Facklamia hominis CCUG 36813</name>
    <dbReference type="NCBI Taxonomy" id="883111"/>
    <lineage>
        <taxon>Bacteria</taxon>
        <taxon>Bacillati</taxon>
        <taxon>Bacillota</taxon>
        <taxon>Bacilli</taxon>
        <taxon>Lactobacillales</taxon>
        <taxon>Aerococcaceae</taxon>
        <taxon>Facklamia</taxon>
    </lineage>
</organism>
<dbReference type="InterPro" id="IPR036269">
    <property type="entry name" value="Rho_N_sf"/>
</dbReference>
<reference evidence="1 2" key="1">
    <citation type="submission" date="2012-07" db="EMBL/GenBank/DDBJ databases">
        <title>The Genome Sequence of Facklamia hominis CCUG 36813.</title>
        <authorList>
            <consortium name="The Broad Institute Genome Sequencing Platform"/>
            <person name="Earl A."/>
            <person name="Ward D."/>
            <person name="Feldgarden M."/>
            <person name="Gevers D."/>
            <person name="Huys G."/>
            <person name="Walker B."/>
            <person name="Young S.K."/>
            <person name="Zeng Q."/>
            <person name="Gargeya S."/>
            <person name="Fitzgerald M."/>
            <person name="Haas B."/>
            <person name="Abouelleil A."/>
            <person name="Alvarado L."/>
            <person name="Arachchi H.M."/>
            <person name="Berlin A.M."/>
            <person name="Chapman S.B."/>
            <person name="Goldberg J."/>
            <person name="Griggs A."/>
            <person name="Gujja S."/>
            <person name="Hansen M."/>
            <person name="Howarth C."/>
            <person name="Imamovic A."/>
            <person name="Larimer J."/>
            <person name="McCowen C."/>
            <person name="Montmayeur A."/>
            <person name="Murphy C."/>
            <person name="Neiman D."/>
            <person name="Pearson M."/>
            <person name="Priest M."/>
            <person name="Roberts A."/>
            <person name="Saif S."/>
            <person name="Shea T."/>
            <person name="Sisk P."/>
            <person name="Sykes S."/>
            <person name="Wortman J."/>
            <person name="Nusbaum C."/>
            <person name="Birren B."/>
        </authorList>
    </citation>
    <scope>NUCLEOTIDE SEQUENCE [LARGE SCALE GENOMIC DNA]</scope>
    <source>
        <strain evidence="1 2">CCUG 36813</strain>
    </source>
</reference>
<keyword evidence="2" id="KW-1185">Reference proteome</keyword>
<accession>K1LIJ4</accession>
<dbReference type="Gene3D" id="1.10.720.30">
    <property type="entry name" value="SAP domain"/>
    <property type="match status" value="1"/>
</dbReference>